<comment type="caution">
    <text evidence="1">The sequence shown here is derived from an EMBL/GenBank/DDBJ whole genome shotgun (WGS) entry which is preliminary data.</text>
</comment>
<feature type="non-terminal residue" evidence="1">
    <location>
        <position position="157"/>
    </location>
</feature>
<dbReference type="AlphaFoldDB" id="X1EC78"/>
<dbReference type="EMBL" id="BART01037255">
    <property type="protein sequence ID" value="GAH06278.1"/>
    <property type="molecule type" value="Genomic_DNA"/>
</dbReference>
<accession>X1EC78</accession>
<evidence type="ECO:0000313" key="1">
    <source>
        <dbReference type="EMBL" id="GAH06278.1"/>
    </source>
</evidence>
<protein>
    <submittedName>
        <fullName evidence="1">Uncharacterized protein</fullName>
    </submittedName>
</protein>
<sequence length="157" mass="18201">RGSYSAYAGALLFSPLLMRYPFMPTIDGVVDIPTHEGCTLGQLCWTLFYFDVFGFHSMEDFKTVYPEEFGVLVGRPCSPTHFTLRRFLHRVRKLNKSEELMEAFARMYLDRGIAKWGVLYIDAHFLPYYGMYPVTKGWHGVQKRPMKGSYSFLGIDE</sequence>
<organism evidence="1">
    <name type="scientific">marine sediment metagenome</name>
    <dbReference type="NCBI Taxonomy" id="412755"/>
    <lineage>
        <taxon>unclassified sequences</taxon>
        <taxon>metagenomes</taxon>
        <taxon>ecological metagenomes</taxon>
    </lineage>
</organism>
<proteinExistence type="predicted"/>
<gene>
    <name evidence="1" type="ORF">S01H4_62424</name>
</gene>
<name>X1EC78_9ZZZZ</name>
<reference evidence="1" key="1">
    <citation type="journal article" date="2014" name="Front. Microbiol.">
        <title>High frequency of phylogenetically diverse reductive dehalogenase-homologous genes in deep subseafloor sedimentary metagenomes.</title>
        <authorList>
            <person name="Kawai M."/>
            <person name="Futagami T."/>
            <person name="Toyoda A."/>
            <person name="Takaki Y."/>
            <person name="Nishi S."/>
            <person name="Hori S."/>
            <person name="Arai W."/>
            <person name="Tsubouchi T."/>
            <person name="Morono Y."/>
            <person name="Uchiyama I."/>
            <person name="Ito T."/>
            <person name="Fujiyama A."/>
            <person name="Inagaki F."/>
            <person name="Takami H."/>
        </authorList>
    </citation>
    <scope>NUCLEOTIDE SEQUENCE</scope>
    <source>
        <strain evidence="1">Expedition CK06-06</strain>
    </source>
</reference>
<feature type="non-terminal residue" evidence="1">
    <location>
        <position position="1"/>
    </location>
</feature>